<dbReference type="RefSeq" id="WP_246125828.1">
    <property type="nucleotide sequence ID" value="NZ_VLLN01000010.1"/>
</dbReference>
<evidence type="ECO:0000259" key="1">
    <source>
        <dbReference type="Pfam" id="PF13579"/>
    </source>
</evidence>
<gene>
    <name evidence="2" type="ORF">JN12_01980</name>
</gene>
<evidence type="ECO:0000313" key="2">
    <source>
        <dbReference type="EMBL" id="TWJ19289.1"/>
    </source>
</evidence>
<organism evidence="2 3">
    <name type="scientific">Geobacter argillaceus</name>
    <dbReference type="NCBI Taxonomy" id="345631"/>
    <lineage>
        <taxon>Bacteria</taxon>
        <taxon>Pseudomonadati</taxon>
        <taxon>Thermodesulfobacteriota</taxon>
        <taxon>Desulfuromonadia</taxon>
        <taxon>Geobacterales</taxon>
        <taxon>Geobacteraceae</taxon>
        <taxon>Geobacter</taxon>
    </lineage>
</organism>
<dbReference type="SUPFAM" id="SSF53756">
    <property type="entry name" value="UDP-Glycosyltransferase/glycogen phosphorylase"/>
    <property type="match status" value="1"/>
</dbReference>
<accession>A0A562VN06</accession>
<dbReference type="InterPro" id="IPR028098">
    <property type="entry name" value="Glyco_trans_4-like_N"/>
</dbReference>
<dbReference type="Proteomes" id="UP000319449">
    <property type="component" value="Unassembled WGS sequence"/>
</dbReference>
<protein>
    <submittedName>
        <fullName evidence="2">Glycosyltransferase involved in cell wall biosynthesis</fullName>
    </submittedName>
</protein>
<dbReference type="EMBL" id="VLLN01000010">
    <property type="protein sequence ID" value="TWJ19289.1"/>
    <property type="molecule type" value="Genomic_DNA"/>
</dbReference>
<name>A0A562VN06_9BACT</name>
<feature type="domain" description="Glycosyltransferase subfamily 4-like N-terminal" evidence="1">
    <location>
        <begin position="32"/>
        <end position="211"/>
    </location>
</feature>
<keyword evidence="3" id="KW-1185">Reference proteome</keyword>
<dbReference type="Pfam" id="PF13579">
    <property type="entry name" value="Glyco_trans_4_4"/>
    <property type="match status" value="1"/>
</dbReference>
<reference evidence="2 3" key="1">
    <citation type="submission" date="2019-07" db="EMBL/GenBank/DDBJ databases">
        <title>Genomic Encyclopedia of Archaeal and Bacterial Type Strains, Phase II (KMG-II): from individual species to whole genera.</title>
        <authorList>
            <person name="Goeker M."/>
        </authorList>
    </citation>
    <scope>NUCLEOTIDE SEQUENCE [LARGE SCALE GENOMIC DNA]</scope>
    <source>
        <strain evidence="2 3">ATCC BAA-1139</strain>
    </source>
</reference>
<keyword evidence="2" id="KW-0808">Transferase</keyword>
<dbReference type="Gene3D" id="3.40.50.2000">
    <property type="entry name" value="Glycogen Phosphorylase B"/>
    <property type="match status" value="2"/>
</dbReference>
<proteinExistence type="predicted"/>
<dbReference type="AlphaFoldDB" id="A0A562VN06"/>
<sequence length="425" mass="47352">MQPVTRWLVLSYFSRIDGMACAQHLDDRIPYLRANGIEPLLLTGVCGGRWPQMVHSRVPSLGPSGIRFELRHLRRRSKWWKMLAPVLTILLLPFYLLEKLIIDLDSQWSWFPLAILKGGRLCRQHQPEVIYSTGGPASAHLAAAIISRRNGLPWIAEVQDPLVHGDWLRSRRALAVFSWLERLICRRADAIVFLTDEAREAAERRTGLGRRGWTIFPGADPSAMPDVVYERSAFCRFAHFGSLGGSRNLKVFLEGLRLLLEERPELADVIRLDLYGTCDRLSRRLISEFLAPGVIRDYGRIPRNESLVAMKHCDVLLLIQNTEEFSSETIPSKTYEYLHVGRPVLGLVHHNPGLSRMLAALGHTSVSAGSPEAVKQAIADCYSGWKSAGNTPGQPVSPYTVAAAVTEIMSIAAVVGQKDSGGRHG</sequence>
<comment type="caution">
    <text evidence="2">The sequence shown here is derived from an EMBL/GenBank/DDBJ whole genome shotgun (WGS) entry which is preliminary data.</text>
</comment>
<dbReference type="GO" id="GO:0016757">
    <property type="term" value="F:glycosyltransferase activity"/>
    <property type="evidence" value="ECO:0007669"/>
    <property type="project" value="UniProtKB-ARBA"/>
</dbReference>
<evidence type="ECO:0000313" key="3">
    <source>
        <dbReference type="Proteomes" id="UP000319449"/>
    </source>
</evidence>